<comment type="caution">
    <text evidence="10">The sequence shown here is derived from an EMBL/GenBank/DDBJ whole genome shotgun (WGS) entry which is preliminary data.</text>
</comment>
<dbReference type="Proteomes" id="UP000324629">
    <property type="component" value="Unassembled WGS sequence"/>
</dbReference>
<name>A0A5J4NSJ0_9TREM</name>
<evidence type="ECO:0000256" key="4">
    <source>
        <dbReference type="ARBA" id="ARBA00022989"/>
    </source>
</evidence>
<evidence type="ECO:0000313" key="11">
    <source>
        <dbReference type="Proteomes" id="UP000324629"/>
    </source>
</evidence>
<dbReference type="GO" id="GO:0030003">
    <property type="term" value="P:intracellular monoatomic cation homeostasis"/>
    <property type="evidence" value="ECO:0007669"/>
    <property type="project" value="TreeGrafter"/>
</dbReference>
<keyword evidence="5 7" id="KW-0496">Mitochondrion</keyword>
<evidence type="ECO:0000256" key="3">
    <source>
        <dbReference type="ARBA" id="ARBA00022792"/>
    </source>
</evidence>
<comment type="subcellular location">
    <subcellularLocation>
        <location evidence="1">Mitochondrion inner membrane</location>
        <topology evidence="1">Single-pass membrane protein</topology>
    </subcellularLocation>
</comment>
<evidence type="ECO:0000256" key="7">
    <source>
        <dbReference type="PROSITE-ProRule" id="PRU01094"/>
    </source>
</evidence>
<keyword evidence="3" id="KW-0999">Mitochondrion inner membrane</keyword>
<evidence type="ECO:0000256" key="2">
    <source>
        <dbReference type="ARBA" id="ARBA00022692"/>
    </source>
</evidence>
<reference evidence="10 11" key="1">
    <citation type="journal article" date="2019" name="Gigascience">
        <title>Whole-genome sequence of the oriental lung fluke Paragonimus westermani.</title>
        <authorList>
            <person name="Oey H."/>
            <person name="Zakrzewski M."/>
            <person name="Narain K."/>
            <person name="Devi K.R."/>
            <person name="Agatsuma T."/>
            <person name="Nawaratna S."/>
            <person name="Gobert G.N."/>
            <person name="Jones M.K."/>
            <person name="Ragan M.A."/>
            <person name="McManus D.P."/>
            <person name="Krause L."/>
        </authorList>
    </citation>
    <scope>NUCLEOTIDE SEQUENCE [LARGE SCALE GENOMIC DNA]</scope>
    <source>
        <strain evidence="10 11">IND2009</strain>
    </source>
</reference>
<organism evidence="10 11">
    <name type="scientific">Paragonimus westermani</name>
    <dbReference type="NCBI Taxonomy" id="34504"/>
    <lineage>
        <taxon>Eukaryota</taxon>
        <taxon>Metazoa</taxon>
        <taxon>Spiralia</taxon>
        <taxon>Lophotrochozoa</taxon>
        <taxon>Platyhelminthes</taxon>
        <taxon>Trematoda</taxon>
        <taxon>Digenea</taxon>
        <taxon>Plagiorchiida</taxon>
        <taxon>Troglotremata</taxon>
        <taxon>Troglotrematidae</taxon>
        <taxon>Paragonimus</taxon>
    </lineage>
</organism>
<evidence type="ECO:0000256" key="6">
    <source>
        <dbReference type="ARBA" id="ARBA00023136"/>
    </source>
</evidence>
<dbReference type="InterPro" id="IPR044202">
    <property type="entry name" value="LETM1/MDM38-like"/>
</dbReference>
<accession>A0A5J4NSJ0</accession>
<evidence type="ECO:0000259" key="9">
    <source>
        <dbReference type="PROSITE" id="PS51758"/>
    </source>
</evidence>
<protein>
    <recommendedName>
        <fullName evidence="9">Letm1 RBD domain-containing protein</fullName>
    </recommendedName>
</protein>
<evidence type="ECO:0000256" key="1">
    <source>
        <dbReference type="ARBA" id="ARBA00004434"/>
    </source>
</evidence>
<dbReference type="PROSITE" id="PS51758">
    <property type="entry name" value="LETM1_RBD"/>
    <property type="match status" value="1"/>
</dbReference>
<dbReference type="InterPro" id="IPR033122">
    <property type="entry name" value="LETM1-like_RBD"/>
</dbReference>
<dbReference type="Pfam" id="PF07766">
    <property type="entry name" value="LETM1_RBD"/>
    <property type="match status" value="1"/>
</dbReference>
<evidence type="ECO:0000256" key="5">
    <source>
        <dbReference type="ARBA" id="ARBA00023128"/>
    </source>
</evidence>
<keyword evidence="4 8" id="KW-1133">Transmembrane helix</keyword>
<dbReference type="GO" id="GO:0043022">
    <property type="term" value="F:ribosome binding"/>
    <property type="evidence" value="ECO:0007669"/>
    <property type="project" value="InterPro"/>
</dbReference>
<dbReference type="PANTHER" id="PTHR14009">
    <property type="entry name" value="LEUCINE ZIPPER-EF-HAND CONTAINING TRANSMEMBRANE PROTEIN"/>
    <property type="match status" value="1"/>
</dbReference>
<gene>
    <name evidence="10" type="ORF">DEA37_0007777</name>
</gene>
<feature type="transmembrane region" description="Helical" evidence="8">
    <location>
        <begin position="94"/>
        <end position="118"/>
    </location>
</feature>
<proteinExistence type="predicted"/>
<keyword evidence="2 8" id="KW-0812">Transmembrane</keyword>
<keyword evidence="11" id="KW-1185">Reference proteome</keyword>
<dbReference type="AlphaFoldDB" id="A0A5J4NSJ0"/>
<dbReference type="EMBL" id="QNGE01001101">
    <property type="protein sequence ID" value="KAA3678439.1"/>
    <property type="molecule type" value="Genomic_DNA"/>
</dbReference>
<dbReference type="PANTHER" id="PTHR14009:SF13">
    <property type="entry name" value="LETM1 DOMAIN-CONTAINING PROTEIN 1"/>
    <property type="match status" value="1"/>
</dbReference>
<evidence type="ECO:0000313" key="10">
    <source>
        <dbReference type="EMBL" id="KAA3678439.1"/>
    </source>
</evidence>
<feature type="domain" description="Letm1 RBD" evidence="9">
    <location>
        <begin position="140"/>
        <end position="369"/>
    </location>
</feature>
<dbReference type="GO" id="GO:0005743">
    <property type="term" value="C:mitochondrial inner membrane"/>
    <property type="evidence" value="ECO:0007669"/>
    <property type="project" value="UniProtKB-SubCell"/>
</dbReference>
<evidence type="ECO:0000256" key="8">
    <source>
        <dbReference type="SAM" id="Phobius"/>
    </source>
</evidence>
<keyword evidence="6 8" id="KW-0472">Membrane</keyword>
<sequence length="411" mass="48499">MWTKLVTGGISFYQKLVIRLEEKWADRHPPSFHNYVLFKKGTSATLVDINDLLRVWTRSALEGSRLSQLLPVLSRRELYVLRQVPRDLVRLSPVLLLAPLPGTIFILPLFFAFPRLFLNRSFWTDEQRDRFDAEQLHFRQHVAARHVLTNMHDAYSRLRLDPHTSAPMNQYLDLLHFVHEQILTGTCLNSECLTRLEPLFRDKLTLEKLSKTHVFSLCLLHDLPVRVRFSPFRRWPWLRTYLEPDYFHLRRVHMLRFRSRLLFAEDRIVDHELKDPGWVTSLSSSELKDLCSLRGIKTMHKSTEESTRELKRWISMSLNVSICFSSLLFVFSPFQIQTTHIGFICPCFFSAVVQIDMDLFSTSTQLVELKVRSRLDELETIFLDHILTRIQPVGGLFHQHIFAHFAFYTDY</sequence>